<evidence type="ECO:0000313" key="1">
    <source>
        <dbReference type="EMBL" id="ARP21645.1"/>
    </source>
</evidence>
<accession>A0A1W6UUN6</accession>
<name>A0A1W6UUN6_VIBAL</name>
<keyword evidence="1" id="KW-0614">Plasmid</keyword>
<dbReference type="RefSeq" id="WP_025767332.1">
    <property type="nucleotide sequence ID" value="NZ_CP017893.1"/>
</dbReference>
<protein>
    <submittedName>
        <fullName evidence="1">Uncharacterized protein</fullName>
    </submittedName>
</protein>
<reference evidence="1" key="1">
    <citation type="submission" date="2016-10" db="EMBL/GenBank/DDBJ databases">
        <title>The High Quality Genome of Vibrio alginolyticus K01M1.</title>
        <authorList>
            <person name="Wendling C."/>
            <person name="Chibani C.M."/>
            <person name="Hertel R."/>
            <person name="Sproer C."/>
            <person name="Bunk B."/>
            <person name="Overmann J."/>
            <person name="Roth O."/>
            <person name="Liesegang H."/>
        </authorList>
    </citation>
    <scope>NUCLEOTIDE SEQUENCE</scope>
    <source>
        <strain evidence="1">K05K4</strain>
        <plasmid evidence="1">pL289</plasmid>
    </source>
</reference>
<organism evidence="1">
    <name type="scientific">Vibrio alginolyticus</name>
    <dbReference type="NCBI Taxonomy" id="663"/>
    <lineage>
        <taxon>Bacteria</taxon>
        <taxon>Pseudomonadati</taxon>
        <taxon>Pseudomonadota</taxon>
        <taxon>Gammaproteobacteria</taxon>
        <taxon>Vibrionales</taxon>
        <taxon>Vibrionaceae</taxon>
        <taxon>Vibrio</taxon>
    </lineage>
</organism>
<proteinExistence type="predicted"/>
<dbReference type="AlphaFoldDB" id="A0A1W6UUN6"/>
<dbReference type="EMBL" id="CP017904">
    <property type="protein sequence ID" value="ARP21645.1"/>
    <property type="molecule type" value="Genomic_DNA"/>
</dbReference>
<dbReference type="InterPro" id="IPR042297">
    <property type="entry name" value="Antirestriction_sf"/>
</dbReference>
<geneLocation type="plasmid" evidence="1">
    <name>pL289</name>
</geneLocation>
<gene>
    <name evidence="1" type="ORF">K05K4_49360</name>
</gene>
<dbReference type="Gene3D" id="3.30.70.3580">
    <property type="entry name" value="Antirestriction protein"/>
    <property type="match status" value="1"/>
</dbReference>
<sequence>MNLPMQSHATSSLQHNSIPEGLQVIPFGQYFANLGIAPQSLIYIETQFLSFLNALSPEYNGSQYEVICDGQGYGVISLQTSEEHTISADYSTFKVNDKMLGLIATTMLYTWLSNYFYDQGMVEPNHQFTALCDFSKDVVLMSARDGEIQEERWASVQLLREVFGDIDTTAFYKTID</sequence>